<protein>
    <submittedName>
        <fullName evidence="2">Trans-sialidase, putative</fullName>
    </submittedName>
</protein>
<evidence type="ECO:0000256" key="1">
    <source>
        <dbReference type="SAM" id="MobiDB-lite"/>
    </source>
</evidence>
<feature type="non-terminal residue" evidence="2">
    <location>
        <position position="1"/>
    </location>
</feature>
<proteinExistence type="predicted"/>
<keyword evidence="3" id="KW-1185">Reference proteome</keyword>
<dbReference type="EMBL" id="AAHK01003666">
    <property type="protein sequence ID" value="EAN81345.1"/>
    <property type="molecule type" value="Genomic_DNA"/>
</dbReference>
<feature type="compositionally biased region" description="Polar residues" evidence="1">
    <location>
        <begin position="51"/>
        <end position="63"/>
    </location>
</feature>
<dbReference type="KEGG" id="tcr:511059.10"/>
<feature type="region of interest" description="Disordered" evidence="1">
    <location>
        <begin position="51"/>
        <end position="88"/>
    </location>
</feature>
<dbReference type="InterPro" id="IPR021287">
    <property type="entry name" value="Trans-sialidase_CS"/>
</dbReference>
<dbReference type="InParanoid" id="Q4CM43"/>
<dbReference type="PaxDb" id="353153-Q4CM43"/>
<dbReference type="Pfam" id="PF11052">
    <property type="entry name" value="Tr-sialidase_C"/>
    <property type="match status" value="1"/>
</dbReference>
<gene>
    <name evidence="2" type="ORF">Tc00.1047053511059.10</name>
</gene>
<dbReference type="AlphaFoldDB" id="Q4CM43"/>
<organism evidence="2 3">
    <name type="scientific">Trypanosoma cruzi (strain CL Brener)</name>
    <dbReference type="NCBI Taxonomy" id="353153"/>
    <lineage>
        <taxon>Eukaryota</taxon>
        <taxon>Discoba</taxon>
        <taxon>Euglenozoa</taxon>
        <taxon>Kinetoplastea</taxon>
        <taxon>Metakinetoplastina</taxon>
        <taxon>Trypanosomatida</taxon>
        <taxon>Trypanosomatidae</taxon>
        <taxon>Trypanosoma</taxon>
        <taxon>Schizotrypanum</taxon>
    </lineage>
</organism>
<comment type="caution">
    <text evidence="2">The sequence shown here is derived from an EMBL/GenBank/DDBJ whole genome shotgun (WGS) entry which is preliminary data.</text>
</comment>
<dbReference type="VEuPathDB" id="TriTrypDB:TcCLB.511059.10"/>
<sequence>DGDKTRGQEDVSVTVKNVLLYNRPLDSTEIDAYNPNKASIPSLVNTTIEGTVSSSTAGRQQQAGKEPLLESSIANGETAGGMDGQEEEVNTQVRDVNAAALNSGLGNVSQGNNSAAGALRESRLLPSLLLLLGLWGFAAL</sequence>
<dbReference type="GeneID" id="3532227"/>
<dbReference type="RefSeq" id="XP_802791.1">
    <property type="nucleotide sequence ID" value="XM_797698.1"/>
</dbReference>
<name>Q4CM43_TRYCC</name>
<reference evidence="2 3" key="1">
    <citation type="journal article" date="2005" name="Science">
        <title>The genome sequence of Trypanosoma cruzi, etiologic agent of Chagas disease.</title>
        <authorList>
            <person name="El-Sayed N.M."/>
            <person name="Myler P.J."/>
            <person name="Bartholomeu D.C."/>
            <person name="Nilsson D."/>
            <person name="Aggarwal G."/>
            <person name="Tran A.N."/>
            <person name="Ghedin E."/>
            <person name="Worthey E.A."/>
            <person name="Delcher A.L."/>
            <person name="Blandin G."/>
            <person name="Westenberger S.J."/>
            <person name="Caler E."/>
            <person name="Cerqueira G.C."/>
            <person name="Branche C."/>
            <person name="Haas B."/>
            <person name="Anupama A."/>
            <person name="Arner E."/>
            <person name="Aslund L."/>
            <person name="Attipoe P."/>
            <person name="Bontempi E."/>
            <person name="Bringaud F."/>
            <person name="Burton P."/>
            <person name="Cadag E."/>
            <person name="Campbell D.A."/>
            <person name="Carrington M."/>
            <person name="Crabtree J."/>
            <person name="Darban H."/>
            <person name="da Silveira J.F."/>
            <person name="de Jong P."/>
            <person name="Edwards K."/>
            <person name="Englund P.T."/>
            <person name="Fazelina G."/>
            <person name="Feldblyum T."/>
            <person name="Ferella M."/>
            <person name="Frasch A.C."/>
            <person name="Gull K."/>
            <person name="Horn D."/>
            <person name="Hou L."/>
            <person name="Huang Y."/>
            <person name="Kindlund E."/>
            <person name="Klingbeil M."/>
            <person name="Kluge S."/>
            <person name="Koo H."/>
            <person name="Lacerda D."/>
            <person name="Levin M.J."/>
            <person name="Lorenzi H."/>
            <person name="Louie T."/>
            <person name="Machado C.R."/>
            <person name="McCulloch R."/>
            <person name="McKenna A."/>
            <person name="Mizuno Y."/>
            <person name="Mottram J.C."/>
            <person name="Nelson S."/>
            <person name="Ochaya S."/>
            <person name="Osoegawa K."/>
            <person name="Pai G."/>
            <person name="Parsons M."/>
            <person name="Pentony M."/>
            <person name="Pettersson U."/>
            <person name="Pop M."/>
            <person name="Ramirez J.L."/>
            <person name="Rinta J."/>
            <person name="Robertson L."/>
            <person name="Salzberg S.L."/>
            <person name="Sanchez D.O."/>
            <person name="Seyler A."/>
            <person name="Sharma R."/>
            <person name="Shetty J."/>
            <person name="Simpson A.J."/>
            <person name="Sisk E."/>
            <person name="Tammi M.T."/>
            <person name="Tarleton R."/>
            <person name="Teixeira S."/>
            <person name="Van Aken S."/>
            <person name="Vogt C."/>
            <person name="Ward P.N."/>
            <person name="Wickstead B."/>
            <person name="Wortman J."/>
            <person name="White O."/>
            <person name="Fraser C.M."/>
            <person name="Stuart K.D."/>
            <person name="Andersson B."/>
        </authorList>
    </citation>
    <scope>NUCLEOTIDE SEQUENCE [LARGE SCALE GENOMIC DNA]</scope>
    <source>
        <strain evidence="2 3">CL Brener</strain>
    </source>
</reference>
<evidence type="ECO:0000313" key="2">
    <source>
        <dbReference type="EMBL" id="EAN81345.1"/>
    </source>
</evidence>
<dbReference type="Proteomes" id="UP000002296">
    <property type="component" value="Unassembled WGS sequence"/>
</dbReference>
<dbReference type="Gene3D" id="2.60.120.200">
    <property type="match status" value="1"/>
</dbReference>
<evidence type="ECO:0000313" key="3">
    <source>
        <dbReference type="Proteomes" id="UP000002296"/>
    </source>
</evidence>
<accession>Q4CM43</accession>